<reference evidence="1" key="1">
    <citation type="submission" date="2014-03" db="EMBL/GenBank/DDBJ databases">
        <title>The sialotranscriptome of Amblyomma triste, Amblyomma parvum and Amblyomma cajennense ticks, uncovered by 454-based RNA-seq.</title>
        <authorList>
            <person name="Garcia G.R."/>
            <person name="Gardinassi L.G."/>
            <person name="Ribeiro J.M."/>
            <person name="Anatriello E."/>
            <person name="Ferreira B.R."/>
            <person name="Moreira H.N."/>
            <person name="Mafra C."/>
            <person name="Olegario M.M."/>
            <person name="Szabo P.J."/>
            <person name="Miranda-Santos I.K."/>
            <person name="Maruyama S.R."/>
        </authorList>
    </citation>
    <scope>NUCLEOTIDE SEQUENCE</scope>
    <source>
        <strain evidence="1">Mato Grasso do Sul</strain>
        <tissue evidence="1">Salivary glands</tissue>
    </source>
</reference>
<accession>A0A023G0M7</accession>
<evidence type="ECO:0000313" key="1">
    <source>
        <dbReference type="EMBL" id="JAC27342.1"/>
    </source>
</evidence>
<dbReference type="EMBL" id="GBBM01008076">
    <property type="protein sequence ID" value="JAC27342.1"/>
    <property type="molecule type" value="mRNA"/>
</dbReference>
<proteinExistence type="evidence at transcript level"/>
<name>A0A023G0M7_AMBTT</name>
<dbReference type="AlphaFoldDB" id="A0A023G0M7"/>
<sequence length="69" mass="7605">MPGTLLSKLLIEMSQALTSGNLYSGACSPHWIQPWCSRCGIFGYDITINFTGKQLGRITGNMFSMFLKA</sequence>
<organism evidence="1">
    <name type="scientific">Amblyomma triste</name>
    <name type="common">Neotropical tick</name>
    <dbReference type="NCBI Taxonomy" id="251400"/>
    <lineage>
        <taxon>Eukaryota</taxon>
        <taxon>Metazoa</taxon>
        <taxon>Ecdysozoa</taxon>
        <taxon>Arthropoda</taxon>
        <taxon>Chelicerata</taxon>
        <taxon>Arachnida</taxon>
        <taxon>Acari</taxon>
        <taxon>Parasitiformes</taxon>
        <taxon>Ixodida</taxon>
        <taxon>Ixodoidea</taxon>
        <taxon>Ixodidae</taxon>
        <taxon>Amblyomminae</taxon>
        <taxon>Amblyomma</taxon>
    </lineage>
</organism>
<protein>
    <submittedName>
        <fullName evidence="1">Putative secreted protein</fullName>
    </submittedName>
</protein>